<sequence length="207" mass="23479">MATFEATRDFRAAAQDPKRAKERYSKWSRGSRPLPGSKDNILDPFRADAKVRPQRSFPEAPRNRIRNHNIVKAKIPWDMPHNHSRAKVNPMEELNDPSSLTRSLIDTLPSSDQAEKKTSMADQVLYSFDRVDSPGKPLSLDVFVKSDAKGTEKLVEREYEVLDINGDALKGRKARRILRHPSPKQHATSTDFDAEDVDGFQLIKAES</sequence>
<accession>A0ABR1QJG9</accession>
<evidence type="ECO:0000313" key="2">
    <source>
        <dbReference type="EMBL" id="KAK7956744.1"/>
    </source>
</evidence>
<organism evidence="2 3">
    <name type="scientific">Apiospora aurea</name>
    <dbReference type="NCBI Taxonomy" id="335848"/>
    <lineage>
        <taxon>Eukaryota</taxon>
        <taxon>Fungi</taxon>
        <taxon>Dikarya</taxon>
        <taxon>Ascomycota</taxon>
        <taxon>Pezizomycotina</taxon>
        <taxon>Sordariomycetes</taxon>
        <taxon>Xylariomycetidae</taxon>
        <taxon>Amphisphaeriales</taxon>
        <taxon>Apiosporaceae</taxon>
        <taxon>Apiospora</taxon>
    </lineage>
</organism>
<dbReference type="EMBL" id="JAQQWE010000004">
    <property type="protein sequence ID" value="KAK7956744.1"/>
    <property type="molecule type" value="Genomic_DNA"/>
</dbReference>
<reference evidence="2 3" key="1">
    <citation type="submission" date="2023-01" db="EMBL/GenBank/DDBJ databases">
        <title>Analysis of 21 Apiospora genomes using comparative genomics revels a genus with tremendous synthesis potential of carbohydrate active enzymes and secondary metabolites.</title>
        <authorList>
            <person name="Sorensen T."/>
        </authorList>
    </citation>
    <scope>NUCLEOTIDE SEQUENCE [LARGE SCALE GENOMIC DNA]</scope>
    <source>
        <strain evidence="2 3">CBS 24483</strain>
    </source>
</reference>
<evidence type="ECO:0000256" key="1">
    <source>
        <dbReference type="SAM" id="MobiDB-lite"/>
    </source>
</evidence>
<keyword evidence="3" id="KW-1185">Reference proteome</keyword>
<gene>
    <name evidence="2" type="ORF">PG986_005966</name>
</gene>
<feature type="compositionally biased region" description="Basic and acidic residues" evidence="1">
    <location>
        <begin position="1"/>
        <end position="25"/>
    </location>
</feature>
<evidence type="ECO:0000313" key="3">
    <source>
        <dbReference type="Proteomes" id="UP001391051"/>
    </source>
</evidence>
<dbReference type="Proteomes" id="UP001391051">
    <property type="component" value="Unassembled WGS sequence"/>
</dbReference>
<protein>
    <submittedName>
        <fullName evidence="2">Uncharacterized protein</fullName>
    </submittedName>
</protein>
<dbReference type="RefSeq" id="XP_066702050.1">
    <property type="nucleotide sequence ID" value="XM_066842188.1"/>
</dbReference>
<feature type="region of interest" description="Disordered" evidence="1">
    <location>
        <begin position="1"/>
        <end position="42"/>
    </location>
</feature>
<feature type="region of interest" description="Disordered" evidence="1">
    <location>
        <begin position="76"/>
        <end position="104"/>
    </location>
</feature>
<comment type="caution">
    <text evidence="2">The sequence shown here is derived from an EMBL/GenBank/DDBJ whole genome shotgun (WGS) entry which is preliminary data.</text>
</comment>
<proteinExistence type="predicted"/>
<dbReference type="GeneID" id="92075250"/>
<name>A0ABR1QJG9_9PEZI</name>